<proteinExistence type="predicted"/>
<feature type="compositionally biased region" description="Low complexity" evidence="1">
    <location>
        <begin position="345"/>
        <end position="356"/>
    </location>
</feature>
<keyword evidence="3" id="KW-1185">Reference proteome</keyword>
<feature type="compositionally biased region" description="Basic and acidic residues" evidence="1">
    <location>
        <begin position="843"/>
        <end position="852"/>
    </location>
</feature>
<dbReference type="EMBL" id="JABXBU010000030">
    <property type="protein sequence ID" value="KAF8785449.1"/>
    <property type="molecule type" value="Genomic_DNA"/>
</dbReference>
<feature type="region of interest" description="Disordered" evidence="1">
    <location>
        <begin position="324"/>
        <end position="408"/>
    </location>
</feature>
<reference evidence="2" key="1">
    <citation type="journal article" date="2020" name="bioRxiv">
        <title>Chromosome-level reference genome of the European wasp spider Argiope bruennichi: a resource for studies on range expansion and evolutionary adaptation.</title>
        <authorList>
            <person name="Sheffer M.M."/>
            <person name="Hoppe A."/>
            <person name="Krehenwinkel H."/>
            <person name="Uhl G."/>
            <person name="Kuss A.W."/>
            <person name="Jensen L."/>
            <person name="Jensen C."/>
            <person name="Gillespie R.G."/>
            <person name="Hoff K.J."/>
            <person name="Prost S."/>
        </authorList>
    </citation>
    <scope>NUCLEOTIDE SEQUENCE</scope>
</reference>
<feature type="region of interest" description="Disordered" evidence="1">
    <location>
        <begin position="160"/>
        <end position="181"/>
    </location>
</feature>
<feature type="region of interest" description="Disordered" evidence="1">
    <location>
        <begin position="1189"/>
        <end position="1212"/>
    </location>
</feature>
<feature type="compositionally biased region" description="Polar residues" evidence="1">
    <location>
        <begin position="857"/>
        <end position="866"/>
    </location>
</feature>
<reference evidence="2" key="2">
    <citation type="submission" date="2020-06" db="EMBL/GenBank/DDBJ databases">
        <authorList>
            <person name="Sheffer M."/>
        </authorList>
    </citation>
    <scope>NUCLEOTIDE SEQUENCE</scope>
</reference>
<name>A0A8T0F7N4_ARGBR</name>
<evidence type="ECO:0000313" key="2">
    <source>
        <dbReference type="EMBL" id="KAF8785449.1"/>
    </source>
</evidence>
<protein>
    <submittedName>
        <fullName evidence="2">Uncharacterized protein</fullName>
    </submittedName>
</protein>
<gene>
    <name evidence="2" type="ORF">HNY73_010983</name>
</gene>
<comment type="caution">
    <text evidence="2">The sequence shown here is derived from an EMBL/GenBank/DDBJ whole genome shotgun (WGS) entry which is preliminary data.</text>
</comment>
<accession>A0A8T0F7N4</accession>
<evidence type="ECO:0000313" key="3">
    <source>
        <dbReference type="Proteomes" id="UP000807504"/>
    </source>
</evidence>
<evidence type="ECO:0000256" key="1">
    <source>
        <dbReference type="SAM" id="MobiDB-lite"/>
    </source>
</evidence>
<sequence length="1236" mass="137430">MLLCVAGSSGAEFRRDRPQAGSRCSSQSFLIKSNANQQVMVEERCSMTSSAASNDHVAARATLSLHLKSNKVPVNSHSCSKESSVAYKSRVIVVSGEGATFSSCSDKGETCSTTTTFKSNVVNGKRGTNTILVRYKPSKPVSEDSDDELQFEFSAKDDDAYPTALSSSPPSSASSESSSIKKDKPSISAWAQIMELEGYRSPAVGLDNGPSKRVPSESDSISNFSSLSAESYRSELSKPSESSYSYERQTGDEGRFKKHNIISIASKCSPSNVNDSAESCAENLNNRYVKDISLNPDGSNQMQILSMRPKGFVPNRYSDTVNSVSTNDSSGVPQLHNKMPPKCKSSMYRSESSRVSKLPSQEKYKYRRKTLPDGNLSLNASDAALNKPDSVVKNQKSPEHDPNASWGRYNSRAMRDSVRKVAEKYAETVYMRRQTRSQLDSLPESKRVEMTRCIAHLNDHVHAHVSRRELPFQNHLYLSKRANSTSHLHEIPSEKESSNRNRLHFVMPASLRHDHASMHAINNCHKTVAHYKPKEWKMKHDQDEEANFISSENSKLNSSIDEDSLNSVDVSKLLPVSDFNYENIQNSSSDKVAIDSDFSNNNLKEDKCRSILSHTKKYLCSNPITSSQSISSIECRISSANAKPFQVSVRMQDVKSKLCADCAQSTELGPPNKQSACRAKHHISDACLHQDVMVSQISLLKRAPLVIDEGNSSPPLYLRPANSKFSNGPRKCTMLSAREMEELVHGKESTDSKLNQAGVASKVSNWIQKQKDKRKPVFFIGDSPSFYNEKVNENNSITTSKYPSHKSRRSLSLSSVREGEASRNISDKPDTSDLASLTNGEETALKPNEHKGLFIKRTSSSCSNRGSIRRKDRQGSPAGEEKEFIKNCHCHHNQADGCITSWGNRIHRKPKNCCHKELFFNNDLSDKSYTESLGQSEENQCDSEIPQQKSSIFKKNTGTLVSNNSKVSSEKYFSTSDTLNLHVTNNNLIYGDSLDPSLLGGQGSRHSYSVISTHNSDLSELARPERSSSTKKLLNFKQITRALSLHSLKKKTKEVPVCSNAAAQLPVISLSKWSRGSKRKIENMKYGSLRKSLSYCELTARGAKVSGKLDFPIKSFSKTKISVQKPPSRPASCACASSLRRSVSLYWQFPLQKTQEYTIESPKSDLLAKICFSRLHRRNTVLPFLRDVKNKRPETGENSKHHHLNGDTRNSLLDYKHPGTSRPCVLVSTCLINVSN</sequence>
<feature type="region of interest" description="Disordered" evidence="1">
    <location>
        <begin position="929"/>
        <end position="948"/>
    </location>
</feature>
<feature type="compositionally biased region" description="Basic and acidic residues" evidence="1">
    <location>
        <begin position="1189"/>
        <end position="1199"/>
    </location>
</feature>
<feature type="region of interest" description="Disordered" evidence="1">
    <location>
        <begin position="201"/>
        <end position="251"/>
    </location>
</feature>
<feature type="compositionally biased region" description="Basic and acidic residues" evidence="1">
    <location>
        <begin position="817"/>
        <end position="831"/>
    </location>
</feature>
<dbReference type="AlphaFoldDB" id="A0A8T0F7N4"/>
<feature type="compositionally biased region" description="Polar residues" evidence="1">
    <location>
        <begin position="217"/>
        <end position="229"/>
    </location>
</feature>
<dbReference type="Proteomes" id="UP000807504">
    <property type="component" value="Unassembled WGS sequence"/>
</dbReference>
<feature type="compositionally biased region" description="Low complexity" evidence="1">
    <location>
        <begin position="166"/>
        <end position="178"/>
    </location>
</feature>
<organism evidence="2 3">
    <name type="scientific">Argiope bruennichi</name>
    <name type="common">Wasp spider</name>
    <name type="synonym">Aranea bruennichi</name>
    <dbReference type="NCBI Taxonomy" id="94029"/>
    <lineage>
        <taxon>Eukaryota</taxon>
        <taxon>Metazoa</taxon>
        <taxon>Ecdysozoa</taxon>
        <taxon>Arthropoda</taxon>
        <taxon>Chelicerata</taxon>
        <taxon>Arachnida</taxon>
        <taxon>Araneae</taxon>
        <taxon>Araneomorphae</taxon>
        <taxon>Entelegynae</taxon>
        <taxon>Araneoidea</taxon>
        <taxon>Araneidae</taxon>
        <taxon>Argiope</taxon>
    </lineage>
</organism>
<feature type="region of interest" description="Disordered" evidence="1">
    <location>
        <begin position="796"/>
        <end position="880"/>
    </location>
</feature>